<comment type="caution">
    <text evidence="2">The sequence shown here is derived from an EMBL/GenBank/DDBJ whole genome shotgun (WGS) entry which is preliminary data.</text>
</comment>
<protein>
    <submittedName>
        <fullName evidence="2">Uncharacterized protein</fullName>
    </submittedName>
</protein>
<reference evidence="2 3" key="1">
    <citation type="submission" date="2018-04" db="EMBL/GenBank/DDBJ databases">
        <title>Genomic Encyclopedia of Type Strains, Phase IV (KMG-IV): sequencing the most valuable type-strain genomes for metagenomic binning, comparative biology and taxonomic classification.</title>
        <authorList>
            <person name="Goeker M."/>
        </authorList>
    </citation>
    <scope>NUCLEOTIDE SEQUENCE [LARGE SCALE GENOMIC DNA]</scope>
    <source>
        <strain evidence="2 3">DSM 28688</strain>
    </source>
</reference>
<organism evidence="2 3">
    <name type="scientific">Tamilnaduibacter salinus</name>
    <dbReference type="NCBI Taxonomy" id="1484056"/>
    <lineage>
        <taxon>Bacteria</taxon>
        <taxon>Pseudomonadati</taxon>
        <taxon>Pseudomonadota</taxon>
        <taxon>Gammaproteobacteria</taxon>
        <taxon>Pseudomonadales</taxon>
        <taxon>Marinobacteraceae</taxon>
        <taxon>Tamilnaduibacter</taxon>
    </lineage>
</organism>
<name>A0A2U1D1N5_9GAMM</name>
<evidence type="ECO:0000256" key="1">
    <source>
        <dbReference type="SAM" id="MobiDB-lite"/>
    </source>
</evidence>
<gene>
    <name evidence="2" type="ORF">C8D92_101400</name>
</gene>
<feature type="region of interest" description="Disordered" evidence="1">
    <location>
        <begin position="68"/>
        <end position="98"/>
    </location>
</feature>
<dbReference type="Proteomes" id="UP000245887">
    <property type="component" value="Unassembled WGS sequence"/>
</dbReference>
<dbReference type="EMBL" id="QEKQ01000001">
    <property type="protein sequence ID" value="PVY79191.1"/>
    <property type="molecule type" value="Genomic_DNA"/>
</dbReference>
<feature type="compositionally biased region" description="Basic residues" evidence="1">
    <location>
        <begin position="80"/>
        <end position="89"/>
    </location>
</feature>
<proteinExistence type="predicted"/>
<sequence length="98" mass="10861">MSGNDNNRKKQAQRHPERVVYPVGYCPESYGAMKTLQKRLKVASGQTYSLSVIARSLALHGVHSIDTTNGSPFQNLCRRSATKGPKRKPQPKEATHAK</sequence>
<dbReference type="AlphaFoldDB" id="A0A2U1D1N5"/>
<evidence type="ECO:0000313" key="3">
    <source>
        <dbReference type="Proteomes" id="UP000245887"/>
    </source>
</evidence>
<evidence type="ECO:0000313" key="2">
    <source>
        <dbReference type="EMBL" id="PVY79191.1"/>
    </source>
</evidence>
<accession>A0A2U1D1N5</accession>